<sequence>MILKKIYLSWRQGKGKSRFLVGILTREIPTGDAIVFKYQQEEVEKAISEGFLNYPEFPDLDKEYSINLKTALSLRLMPKTRADRYDYLSFWNANIEGLDWFDELGITQGELATDTFEFLAEFPKKHNGIGINFISNIAALTHLSLKNDCVEIGDKLRFELDSENKFDKNAVKIFKGINCLGFVKRGHNLFFHKVKNEEVEINVTNVEKNGKMNQIYYSIKVL</sequence>
<organism evidence="1 2">
    <name type="scientific">Flavobacterium muglaense</name>
    <dbReference type="NCBI Taxonomy" id="2764716"/>
    <lineage>
        <taxon>Bacteria</taxon>
        <taxon>Pseudomonadati</taxon>
        <taxon>Bacteroidota</taxon>
        <taxon>Flavobacteriia</taxon>
        <taxon>Flavobacteriales</taxon>
        <taxon>Flavobacteriaceae</taxon>
        <taxon>Flavobacterium</taxon>
    </lineage>
</organism>
<keyword evidence="2" id="KW-1185">Reference proteome</keyword>
<dbReference type="Gene3D" id="3.30.70.2330">
    <property type="match status" value="1"/>
</dbReference>
<proteinExistence type="predicted"/>
<evidence type="ECO:0000313" key="1">
    <source>
        <dbReference type="EMBL" id="MBC5843339.1"/>
    </source>
</evidence>
<dbReference type="RefSeq" id="WP_187017034.1">
    <property type="nucleotide sequence ID" value="NZ_JACRUK010000003.1"/>
</dbReference>
<dbReference type="EMBL" id="JACRUL010000003">
    <property type="protein sequence ID" value="MBC5843339.1"/>
    <property type="molecule type" value="Genomic_DNA"/>
</dbReference>
<comment type="caution">
    <text evidence="1">The sequence shown here is derived from an EMBL/GenBank/DDBJ whole genome shotgun (WGS) entry which is preliminary data.</text>
</comment>
<dbReference type="Proteomes" id="UP000641454">
    <property type="component" value="Unassembled WGS sequence"/>
</dbReference>
<accession>A0A923MX74</accession>
<dbReference type="AlphaFoldDB" id="A0A923MX74"/>
<reference evidence="1 2" key="1">
    <citation type="submission" date="2020-08" db="EMBL/GenBank/DDBJ databases">
        <title>Description of novel Flavobacterium F-392 isolate.</title>
        <authorList>
            <person name="Saticioglu I.B."/>
            <person name="Duman M."/>
            <person name="Altun S."/>
        </authorList>
    </citation>
    <scope>NUCLEOTIDE SEQUENCE [LARGE SCALE GENOMIC DNA]</scope>
    <source>
        <strain evidence="1 2">F-392</strain>
    </source>
</reference>
<name>A0A923MX74_9FLAO</name>
<gene>
    <name evidence="1" type="ORF">H8R25_02665</name>
</gene>
<protein>
    <recommendedName>
        <fullName evidence="3">HIRAN domain-containing protein</fullName>
    </recommendedName>
</protein>
<evidence type="ECO:0008006" key="3">
    <source>
        <dbReference type="Google" id="ProtNLM"/>
    </source>
</evidence>
<evidence type="ECO:0000313" key="2">
    <source>
        <dbReference type="Proteomes" id="UP000641454"/>
    </source>
</evidence>